<accession>A0A9E6ZMP1</accession>
<gene>
    <name evidence="5" type="ORF">MQE35_15180</name>
</gene>
<dbReference type="SUPFAM" id="SSF56784">
    <property type="entry name" value="HAD-like"/>
    <property type="match status" value="1"/>
</dbReference>
<proteinExistence type="predicted"/>
<keyword evidence="2" id="KW-0479">Metal-binding</keyword>
<reference evidence="5" key="1">
    <citation type="submission" date="2022-03" db="EMBL/GenBank/DDBJ databases">
        <title>Description of Abyssus ytuae gen. nov., sp. nov., a novel member of the family Flavobacteriaceae isolated from the sediment of Mariana Trench.</title>
        <authorList>
            <person name="Zhang J."/>
            <person name="Xu X."/>
        </authorList>
    </citation>
    <scope>NUCLEOTIDE SEQUENCE</scope>
    <source>
        <strain evidence="5">MT3330</strain>
    </source>
</reference>
<organism evidence="5 6">
    <name type="scientific">Abyssalbus ytuae</name>
    <dbReference type="NCBI Taxonomy" id="2926907"/>
    <lineage>
        <taxon>Bacteria</taxon>
        <taxon>Pseudomonadati</taxon>
        <taxon>Bacteroidota</taxon>
        <taxon>Flavobacteriia</taxon>
        <taxon>Flavobacteriales</taxon>
        <taxon>Flavobacteriaceae</taxon>
        <taxon>Abyssalbus</taxon>
    </lineage>
</organism>
<keyword evidence="4" id="KW-0460">Magnesium</keyword>
<dbReference type="SFLD" id="SFLDG01129">
    <property type="entry name" value="C1.5:_HAD__Beta-PGM__Phosphata"/>
    <property type="match status" value="1"/>
</dbReference>
<evidence type="ECO:0000256" key="2">
    <source>
        <dbReference type="ARBA" id="ARBA00022723"/>
    </source>
</evidence>
<dbReference type="InterPro" id="IPR041492">
    <property type="entry name" value="HAD_2"/>
</dbReference>
<dbReference type="SFLD" id="SFLDS00003">
    <property type="entry name" value="Haloacid_Dehalogenase"/>
    <property type="match status" value="1"/>
</dbReference>
<dbReference type="GO" id="GO:0046872">
    <property type="term" value="F:metal ion binding"/>
    <property type="evidence" value="ECO:0007669"/>
    <property type="project" value="UniProtKB-KW"/>
</dbReference>
<keyword evidence="3 5" id="KW-0378">Hydrolase</keyword>
<dbReference type="PANTHER" id="PTHR46470:SF2">
    <property type="entry name" value="GLYCERALDEHYDE 3-PHOSPHATE PHOSPHATASE"/>
    <property type="match status" value="1"/>
</dbReference>
<dbReference type="Gene3D" id="3.40.50.1000">
    <property type="entry name" value="HAD superfamily/HAD-like"/>
    <property type="match status" value="1"/>
</dbReference>
<dbReference type="NCBIfam" id="TIGR01549">
    <property type="entry name" value="HAD-SF-IA-v1"/>
    <property type="match status" value="1"/>
</dbReference>
<dbReference type="PANTHER" id="PTHR46470">
    <property type="entry name" value="N-ACYLNEURAMINATE-9-PHOSPHATASE"/>
    <property type="match status" value="1"/>
</dbReference>
<dbReference type="AlphaFoldDB" id="A0A9E6ZMP1"/>
<dbReference type="InterPro" id="IPR006439">
    <property type="entry name" value="HAD-SF_hydro_IA"/>
</dbReference>
<dbReference type="KEGG" id="fbm:MQE35_15180"/>
<dbReference type="Pfam" id="PF13419">
    <property type="entry name" value="HAD_2"/>
    <property type="match status" value="1"/>
</dbReference>
<comment type="cofactor">
    <cofactor evidence="1">
        <name>Mg(2+)</name>
        <dbReference type="ChEBI" id="CHEBI:18420"/>
    </cofactor>
</comment>
<dbReference type="InterPro" id="IPR036412">
    <property type="entry name" value="HAD-like_sf"/>
</dbReference>
<dbReference type="RefSeq" id="WP_255842340.1">
    <property type="nucleotide sequence ID" value="NZ_CP094358.1"/>
</dbReference>
<evidence type="ECO:0000256" key="1">
    <source>
        <dbReference type="ARBA" id="ARBA00001946"/>
    </source>
</evidence>
<dbReference type="Proteomes" id="UP000831290">
    <property type="component" value="Chromosome"/>
</dbReference>
<keyword evidence="6" id="KW-1185">Reference proteome</keyword>
<evidence type="ECO:0000313" key="5">
    <source>
        <dbReference type="EMBL" id="UOB17070.1"/>
    </source>
</evidence>
<dbReference type="GO" id="GO:0016791">
    <property type="term" value="F:phosphatase activity"/>
    <property type="evidence" value="ECO:0007669"/>
    <property type="project" value="TreeGrafter"/>
</dbReference>
<protein>
    <submittedName>
        <fullName evidence="5">HAD family hydrolase</fullName>
    </submittedName>
</protein>
<sequence>MNIKVNDKTVIAFDLDDTLYNEIDYLKSAFHFIAEKLEKHTPLQLYSYMFSLYRSNKDVFGHLSSVYNITKEELLSDYRNHTPSIKPFDNVIDLLKKIRTHKGKTAIITDGRKTTQTNKIKSLGIYPLIDKIVISEDIGSEKPAAQNYQAIEKHFNAEKYIYIADNLKKDFITPKARGWNTIGLVDNGLNIHTDTHHFFAEKFKPEHFISRFSEIVITN</sequence>
<dbReference type="EMBL" id="CP094358">
    <property type="protein sequence ID" value="UOB17070.1"/>
    <property type="molecule type" value="Genomic_DNA"/>
</dbReference>
<evidence type="ECO:0000256" key="3">
    <source>
        <dbReference type="ARBA" id="ARBA00022801"/>
    </source>
</evidence>
<evidence type="ECO:0000256" key="4">
    <source>
        <dbReference type="ARBA" id="ARBA00022842"/>
    </source>
</evidence>
<dbReference type="InterPro" id="IPR051400">
    <property type="entry name" value="HAD-like_hydrolase"/>
</dbReference>
<evidence type="ECO:0000313" key="6">
    <source>
        <dbReference type="Proteomes" id="UP000831290"/>
    </source>
</evidence>
<dbReference type="InterPro" id="IPR023214">
    <property type="entry name" value="HAD_sf"/>
</dbReference>
<name>A0A9E6ZMP1_9FLAO</name>
<dbReference type="GO" id="GO:0044281">
    <property type="term" value="P:small molecule metabolic process"/>
    <property type="evidence" value="ECO:0007669"/>
    <property type="project" value="UniProtKB-ARBA"/>
</dbReference>
<dbReference type="Gene3D" id="1.10.150.520">
    <property type="match status" value="1"/>
</dbReference>